<accession>A0A2G8JTJ4</accession>
<dbReference type="GO" id="GO:0005886">
    <property type="term" value="C:plasma membrane"/>
    <property type="evidence" value="ECO:0007669"/>
    <property type="project" value="TreeGrafter"/>
</dbReference>
<organism evidence="10 11">
    <name type="scientific">Stichopus japonicus</name>
    <name type="common">Sea cucumber</name>
    <dbReference type="NCBI Taxonomy" id="307972"/>
    <lineage>
        <taxon>Eukaryota</taxon>
        <taxon>Metazoa</taxon>
        <taxon>Echinodermata</taxon>
        <taxon>Eleutherozoa</taxon>
        <taxon>Echinozoa</taxon>
        <taxon>Holothuroidea</taxon>
        <taxon>Aspidochirotacea</taxon>
        <taxon>Aspidochirotida</taxon>
        <taxon>Stichopodidae</taxon>
        <taxon>Apostichopus</taxon>
    </lineage>
</organism>
<feature type="domain" description="G-protein coupled receptors family 1 profile" evidence="9">
    <location>
        <begin position="51"/>
        <end position="339"/>
    </location>
</feature>
<evidence type="ECO:0000256" key="4">
    <source>
        <dbReference type="ARBA" id="ARBA00023040"/>
    </source>
</evidence>
<feature type="transmembrane region" description="Helical" evidence="8">
    <location>
        <begin position="283"/>
        <end position="308"/>
    </location>
</feature>
<feature type="transmembrane region" description="Helical" evidence="8">
    <location>
        <begin position="320"/>
        <end position="342"/>
    </location>
</feature>
<feature type="transmembrane region" description="Helical" evidence="8">
    <location>
        <begin position="219"/>
        <end position="242"/>
    </location>
</feature>
<dbReference type="STRING" id="307972.A0A2G8JTJ4"/>
<keyword evidence="11" id="KW-1185">Reference proteome</keyword>
<dbReference type="PANTHER" id="PTHR24243">
    <property type="entry name" value="G-PROTEIN COUPLED RECEPTOR"/>
    <property type="match status" value="1"/>
</dbReference>
<gene>
    <name evidence="10" type="ORF">BSL78_24143</name>
</gene>
<evidence type="ECO:0000256" key="1">
    <source>
        <dbReference type="ARBA" id="ARBA00004141"/>
    </source>
</evidence>
<keyword evidence="5 8" id="KW-0472">Membrane</keyword>
<evidence type="ECO:0000313" key="10">
    <source>
        <dbReference type="EMBL" id="PIK39029.1"/>
    </source>
</evidence>
<dbReference type="InterPro" id="IPR017452">
    <property type="entry name" value="GPCR_Rhodpsn_7TM"/>
</dbReference>
<dbReference type="SUPFAM" id="SSF81321">
    <property type="entry name" value="Family A G protein-coupled receptor-like"/>
    <property type="match status" value="1"/>
</dbReference>
<keyword evidence="4" id="KW-0297">G-protein coupled receptor</keyword>
<name>A0A2G8JTJ4_STIJA</name>
<feature type="transmembrane region" description="Helical" evidence="8">
    <location>
        <begin position="72"/>
        <end position="94"/>
    </location>
</feature>
<comment type="caution">
    <text evidence="10">The sequence shown here is derived from an EMBL/GenBank/DDBJ whole genome shotgun (WGS) entry which is preliminary data.</text>
</comment>
<proteinExistence type="predicted"/>
<feature type="transmembrane region" description="Helical" evidence="8">
    <location>
        <begin position="35"/>
        <end position="60"/>
    </location>
</feature>
<dbReference type="Pfam" id="PF00001">
    <property type="entry name" value="7tm_1"/>
    <property type="match status" value="1"/>
</dbReference>
<evidence type="ECO:0000256" key="6">
    <source>
        <dbReference type="ARBA" id="ARBA00023170"/>
    </source>
</evidence>
<dbReference type="GO" id="GO:0004930">
    <property type="term" value="F:G protein-coupled receptor activity"/>
    <property type="evidence" value="ECO:0007669"/>
    <property type="project" value="UniProtKB-KW"/>
</dbReference>
<protein>
    <submittedName>
        <fullName evidence="10">Putative cholecystokinin receptor type A-like</fullName>
    </submittedName>
</protein>
<dbReference type="AlphaFoldDB" id="A0A2G8JTJ4"/>
<keyword evidence="2 8" id="KW-0812">Transmembrane</keyword>
<keyword evidence="3 8" id="KW-1133">Transmembrane helix</keyword>
<dbReference type="PRINTS" id="PR00237">
    <property type="entry name" value="GPCRRHODOPSN"/>
</dbReference>
<feature type="transmembrane region" description="Helical" evidence="8">
    <location>
        <begin position="122"/>
        <end position="141"/>
    </location>
</feature>
<dbReference type="CDD" id="cd00637">
    <property type="entry name" value="7tm_classA_rhodopsin-like"/>
    <property type="match status" value="1"/>
</dbReference>
<keyword evidence="7" id="KW-0807">Transducer</keyword>
<dbReference type="Gene3D" id="1.20.1070.10">
    <property type="entry name" value="Rhodopsin 7-helix transmembrane proteins"/>
    <property type="match status" value="1"/>
</dbReference>
<evidence type="ECO:0000313" key="11">
    <source>
        <dbReference type="Proteomes" id="UP000230750"/>
    </source>
</evidence>
<dbReference type="Proteomes" id="UP000230750">
    <property type="component" value="Unassembled WGS sequence"/>
</dbReference>
<evidence type="ECO:0000256" key="7">
    <source>
        <dbReference type="ARBA" id="ARBA00023224"/>
    </source>
</evidence>
<evidence type="ECO:0000256" key="8">
    <source>
        <dbReference type="SAM" id="Phobius"/>
    </source>
</evidence>
<evidence type="ECO:0000256" key="3">
    <source>
        <dbReference type="ARBA" id="ARBA00022989"/>
    </source>
</evidence>
<reference evidence="10 11" key="1">
    <citation type="journal article" date="2017" name="PLoS Biol.">
        <title>The sea cucumber genome provides insights into morphological evolution and visceral regeneration.</title>
        <authorList>
            <person name="Zhang X."/>
            <person name="Sun L."/>
            <person name="Yuan J."/>
            <person name="Sun Y."/>
            <person name="Gao Y."/>
            <person name="Zhang L."/>
            <person name="Li S."/>
            <person name="Dai H."/>
            <person name="Hamel J.F."/>
            <person name="Liu C."/>
            <person name="Yu Y."/>
            <person name="Liu S."/>
            <person name="Lin W."/>
            <person name="Guo K."/>
            <person name="Jin S."/>
            <person name="Xu P."/>
            <person name="Storey K.B."/>
            <person name="Huan P."/>
            <person name="Zhang T."/>
            <person name="Zhou Y."/>
            <person name="Zhang J."/>
            <person name="Lin C."/>
            <person name="Li X."/>
            <person name="Xing L."/>
            <person name="Huo D."/>
            <person name="Sun M."/>
            <person name="Wang L."/>
            <person name="Mercier A."/>
            <person name="Li F."/>
            <person name="Yang H."/>
            <person name="Xiang J."/>
        </authorList>
    </citation>
    <scope>NUCLEOTIDE SEQUENCE [LARGE SCALE GENOMIC DNA]</scope>
    <source>
        <strain evidence="10">Shaxun</strain>
        <tissue evidence="10">Muscle</tissue>
    </source>
</reference>
<dbReference type="SMART" id="SM01381">
    <property type="entry name" value="7TM_GPCR_Srsx"/>
    <property type="match status" value="1"/>
</dbReference>
<dbReference type="OrthoDB" id="5962705at2759"/>
<dbReference type="InterPro" id="IPR000276">
    <property type="entry name" value="GPCR_Rhodpsn"/>
</dbReference>
<dbReference type="EMBL" id="MRZV01001286">
    <property type="protein sequence ID" value="PIK39029.1"/>
    <property type="molecule type" value="Genomic_DNA"/>
</dbReference>
<feature type="transmembrane region" description="Helical" evidence="8">
    <location>
        <begin position="161"/>
        <end position="180"/>
    </location>
</feature>
<keyword evidence="6 10" id="KW-0675">Receptor</keyword>
<comment type="subcellular location">
    <subcellularLocation>
        <location evidence="1">Membrane</location>
        <topology evidence="1">Multi-pass membrane protein</topology>
    </subcellularLocation>
</comment>
<dbReference type="PROSITE" id="PS50262">
    <property type="entry name" value="G_PROTEIN_RECEP_F1_2"/>
    <property type="match status" value="1"/>
</dbReference>
<dbReference type="PANTHER" id="PTHR24243:SF208">
    <property type="entry name" value="PYROKININ-1 RECEPTOR"/>
    <property type="match status" value="1"/>
</dbReference>
<sequence>MEADSVTDVCTSSDLPMNVTVEAMHHYIYYPTERIIFSIIMPFIIVFGLMSNIFLLFVIFKMECMRTITNVYLGNLAVADIIFLCTGPLINFVAMQKSPVKADRTSIIGSSFGCAMIRSPNWITYHVSILLITAVTLEKYWAICKPMYYRGINNVLRTFKIVVGIWLSCMVVGFTVSGILSSHFQKFCMNWPHHDEYQDLPTEVAFCNSIFDSRVAVTMFGVISTLTVLIFVIAMVVNIFLYSLIILQLKEKIDAENKQRSDPTDANVNIKRTKRKQQMVRMLLINAIVHFVLLVPSQLLIFLVTAHLGDLLSKEVRNKLNFASEVMVALNSSINPIVYMLLNSQYRRSFYNAANCCKKEGAGYMTVRRPRSTKSTAVDD</sequence>
<evidence type="ECO:0000256" key="2">
    <source>
        <dbReference type="ARBA" id="ARBA00022692"/>
    </source>
</evidence>
<evidence type="ECO:0000256" key="5">
    <source>
        <dbReference type="ARBA" id="ARBA00023136"/>
    </source>
</evidence>
<evidence type="ECO:0000259" key="9">
    <source>
        <dbReference type="PROSITE" id="PS50262"/>
    </source>
</evidence>